<evidence type="ECO:0000313" key="2">
    <source>
        <dbReference type="EMBL" id="MDY7225897.1"/>
    </source>
</evidence>
<protein>
    <submittedName>
        <fullName evidence="2">DUF559 domain-containing protein</fullName>
    </submittedName>
</protein>
<accession>A0ABU5GZD4</accession>
<organism evidence="2 3">
    <name type="scientific">Hyalangium rubrum</name>
    <dbReference type="NCBI Taxonomy" id="3103134"/>
    <lineage>
        <taxon>Bacteria</taxon>
        <taxon>Pseudomonadati</taxon>
        <taxon>Myxococcota</taxon>
        <taxon>Myxococcia</taxon>
        <taxon>Myxococcales</taxon>
        <taxon>Cystobacterineae</taxon>
        <taxon>Archangiaceae</taxon>
        <taxon>Hyalangium</taxon>
    </lineage>
</organism>
<dbReference type="InterPro" id="IPR007569">
    <property type="entry name" value="DUF559"/>
</dbReference>
<dbReference type="SUPFAM" id="SSF52980">
    <property type="entry name" value="Restriction endonuclease-like"/>
    <property type="match status" value="1"/>
</dbReference>
<evidence type="ECO:0000259" key="1">
    <source>
        <dbReference type="Pfam" id="PF04480"/>
    </source>
</evidence>
<dbReference type="EMBL" id="JAXIVS010000002">
    <property type="protein sequence ID" value="MDY7225897.1"/>
    <property type="molecule type" value="Genomic_DNA"/>
</dbReference>
<dbReference type="InterPro" id="IPR011335">
    <property type="entry name" value="Restrct_endonuc-II-like"/>
</dbReference>
<feature type="domain" description="DUF559" evidence="1">
    <location>
        <begin position="342"/>
        <end position="403"/>
    </location>
</feature>
<sequence>MSLVALEPRSDAFVQQALERHQRRREEQGIPTLTVLVGRSGHAMTLLRRWLEPRRRLLCTVVAEVEVEVVRAWVETLVRERNVRADAADFLGACVGLAPGELRTRLEGRTTYERDVVLQEFLPLAPDGDATAVCKVLLQLSTGHAGGLLFSAVLAACNGEPARVLAALHTLVPAGTAPALLLTGVEPTWFARAARTAARLCDAVPLLPLALNTERPAVDSFLGSSETQAHAMVREGLIGLEAPSPVELRRRLEAHGVRHADTLSDSLSGLAEDGVSEELLAQFAKAARGREAAASNPAEADGARSEAERFLRMMLDEFPDTHGLFELNKRAKFRIHNRPVEVDFLSDLLRVAIEIDGYYHFRGPEAYRRDRRKDLELQLHGYLVLRFLADDVVARWREIRDTLRQVVSRRRDLARVPPPLGEDADGGG</sequence>
<gene>
    <name evidence="2" type="ORF">SYV04_05865</name>
</gene>
<dbReference type="Gene3D" id="3.40.960.10">
    <property type="entry name" value="VSR Endonuclease"/>
    <property type="match status" value="1"/>
</dbReference>
<dbReference type="Proteomes" id="UP001291309">
    <property type="component" value="Unassembled WGS sequence"/>
</dbReference>
<comment type="caution">
    <text evidence="2">The sequence shown here is derived from an EMBL/GenBank/DDBJ whole genome shotgun (WGS) entry which is preliminary data.</text>
</comment>
<keyword evidence="3" id="KW-1185">Reference proteome</keyword>
<name>A0ABU5GZD4_9BACT</name>
<evidence type="ECO:0000313" key="3">
    <source>
        <dbReference type="Proteomes" id="UP001291309"/>
    </source>
</evidence>
<proteinExistence type="predicted"/>
<reference evidence="2 3" key="1">
    <citation type="submission" date="2023-12" db="EMBL/GenBank/DDBJ databases">
        <title>the genome sequence of Hyalangium sp. s54d21.</title>
        <authorList>
            <person name="Zhang X."/>
        </authorList>
    </citation>
    <scope>NUCLEOTIDE SEQUENCE [LARGE SCALE GENOMIC DNA]</scope>
    <source>
        <strain evidence="3">s54d21</strain>
    </source>
</reference>
<dbReference type="RefSeq" id="WP_321544623.1">
    <property type="nucleotide sequence ID" value="NZ_JAXIVS010000002.1"/>
</dbReference>
<dbReference type="Pfam" id="PF04480">
    <property type="entry name" value="DUF559"/>
    <property type="match status" value="1"/>
</dbReference>